<proteinExistence type="inferred from homology"/>
<dbReference type="InterPro" id="IPR050511">
    <property type="entry name" value="AMPK_gamma/SDS23_families"/>
</dbReference>
<dbReference type="GO" id="GO:0019887">
    <property type="term" value="F:protein kinase regulator activity"/>
    <property type="evidence" value="ECO:0007669"/>
    <property type="project" value="TreeGrafter"/>
</dbReference>
<dbReference type="SMART" id="SM00116">
    <property type="entry name" value="CBS"/>
    <property type="match status" value="3"/>
</dbReference>
<dbReference type="InterPro" id="IPR000644">
    <property type="entry name" value="CBS_dom"/>
</dbReference>
<evidence type="ECO:0000256" key="3">
    <source>
        <dbReference type="ARBA" id="ARBA00023122"/>
    </source>
</evidence>
<dbReference type="PROSITE" id="PS51371">
    <property type="entry name" value="CBS"/>
    <property type="match status" value="3"/>
</dbReference>
<dbReference type="AlphaFoldDB" id="S8G1U0"/>
<dbReference type="InterPro" id="IPR046342">
    <property type="entry name" value="CBS_dom_sf"/>
</dbReference>
<protein>
    <recommendedName>
        <fullName evidence="6">CBS domain-containing protein</fullName>
    </recommendedName>
</protein>
<dbReference type="SUPFAM" id="SSF54631">
    <property type="entry name" value="CBS-domain pair"/>
    <property type="match status" value="2"/>
</dbReference>
<feature type="domain" description="CBS" evidence="6">
    <location>
        <begin position="228"/>
        <end position="287"/>
    </location>
</feature>
<dbReference type="eggNOG" id="KOG1764">
    <property type="taxonomic scope" value="Eukaryota"/>
</dbReference>
<evidence type="ECO:0000256" key="4">
    <source>
        <dbReference type="PROSITE-ProRule" id="PRU00703"/>
    </source>
</evidence>
<gene>
    <name evidence="7" type="ORF">FOMPIDRAFT_1113854</name>
</gene>
<evidence type="ECO:0000259" key="6">
    <source>
        <dbReference type="PROSITE" id="PS51371"/>
    </source>
</evidence>
<feature type="region of interest" description="Disordered" evidence="5">
    <location>
        <begin position="364"/>
        <end position="430"/>
    </location>
</feature>
<evidence type="ECO:0000313" key="7">
    <source>
        <dbReference type="EMBL" id="EPT04270.1"/>
    </source>
</evidence>
<feature type="region of interest" description="Disordered" evidence="5">
    <location>
        <begin position="1"/>
        <end position="24"/>
    </location>
</feature>
<dbReference type="PANTHER" id="PTHR13780">
    <property type="entry name" value="AMP-ACTIVATED PROTEIN KINASE, GAMMA REGULATORY SUBUNIT"/>
    <property type="match status" value="1"/>
</dbReference>
<keyword evidence="2" id="KW-0677">Repeat</keyword>
<keyword evidence="8" id="KW-1185">Reference proteome</keyword>
<accession>S8G1U0</accession>
<feature type="domain" description="CBS" evidence="6">
    <location>
        <begin position="302"/>
        <end position="359"/>
    </location>
</feature>
<dbReference type="EMBL" id="KE504127">
    <property type="protein sequence ID" value="EPT04270.1"/>
    <property type="molecule type" value="Genomic_DNA"/>
</dbReference>
<dbReference type="PANTHER" id="PTHR13780:SF35">
    <property type="entry name" value="LD22662P"/>
    <property type="match status" value="1"/>
</dbReference>
<name>S8G1U0_FOMSC</name>
<dbReference type="Pfam" id="PF00571">
    <property type="entry name" value="CBS"/>
    <property type="match status" value="2"/>
</dbReference>
<dbReference type="InParanoid" id="S8G1U0"/>
<dbReference type="GO" id="GO:0016208">
    <property type="term" value="F:AMP binding"/>
    <property type="evidence" value="ECO:0007669"/>
    <property type="project" value="TreeGrafter"/>
</dbReference>
<dbReference type="GO" id="GO:0005634">
    <property type="term" value="C:nucleus"/>
    <property type="evidence" value="ECO:0007669"/>
    <property type="project" value="TreeGrafter"/>
</dbReference>
<feature type="compositionally biased region" description="Basic and acidic residues" evidence="5">
    <location>
        <begin position="364"/>
        <end position="378"/>
    </location>
</feature>
<sequence length="430" mass="47432">MNTTLTPPKVKRKGSSRRPRAGSFLPPFTQETHESALYAIRTYLKGRTSYDSFPVSFRLIVLDSKLEVRKALSCVVSAPLWNSEKSCFAGMFTVSDIIHLIQYYYQFSSYDSAEQDVETFRLESLRDIEKKLGVAQPPLLRENPSSSLYDAAKLLIQTHARRVPLLDHDTETGHEVIVSILTQYRLLKFISINCPRDIQQLHLPLRKLNIGTYVQDSSAPAEDAPEGYNRFSPIATATMSTLVFDVVHMFSARGISAVPIVDEDGIVVNLYETVDVIALVRNGQYQSLDLTIAKALNLRQPDFPGVVICTAGDSLGTLMQLIKKRRVHRLVVVEGDKGRLLGIITLSDVLRYIIGEATIGEAAEQRSGRGSISERRPSQDSARPISVASENPLPAESAVDETPVPEPSEEKPPSETAEEEVPGAALPASA</sequence>
<evidence type="ECO:0000256" key="1">
    <source>
        <dbReference type="ARBA" id="ARBA00006750"/>
    </source>
</evidence>
<feature type="compositionally biased region" description="Basic residues" evidence="5">
    <location>
        <begin position="9"/>
        <end position="20"/>
    </location>
</feature>
<evidence type="ECO:0000256" key="5">
    <source>
        <dbReference type="SAM" id="MobiDB-lite"/>
    </source>
</evidence>
<dbReference type="STRING" id="743788.S8G1U0"/>
<organism evidence="7 8">
    <name type="scientific">Fomitopsis schrenkii</name>
    <name type="common">Brown rot fungus</name>
    <dbReference type="NCBI Taxonomy" id="2126942"/>
    <lineage>
        <taxon>Eukaryota</taxon>
        <taxon>Fungi</taxon>
        <taxon>Dikarya</taxon>
        <taxon>Basidiomycota</taxon>
        <taxon>Agaricomycotina</taxon>
        <taxon>Agaricomycetes</taxon>
        <taxon>Polyporales</taxon>
        <taxon>Fomitopsis</taxon>
    </lineage>
</organism>
<comment type="similarity">
    <text evidence="1">Belongs to the 5'-AMP-activated protein kinase gamma subunit family.</text>
</comment>
<evidence type="ECO:0000313" key="8">
    <source>
        <dbReference type="Proteomes" id="UP000015241"/>
    </source>
</evidence>
<dbReference type="GO" id="GO:0031588">
    <property type="term" value="C:nucleotide-activated protein kinase complex"/>
    <property type="evidence" value="ECO:0007669"/>
    <property type="project" value="TreeGrafter"/>
</dbReference>
<dbReference type="FunCoup" id="S8G1U0">
    <property type="interactions" value="128"/>
</dbReference>
<keyword evidence="3 4" id="KW-0129">CBS domain</keyword>
<dbReference type="GO" id="GO:0005737">
    <property type="term" value="C:cytoplasm"/>
    <property type="evidence" value="ECO:0007669"/>
    <property type="project" value="TreeGrafter"/>
</dbReference>
<dbReference type="Proteomes" id="UP000015241">
    <property type="component" value="Unassembled WGS sequence"/>
</dbReference>
<feature type="domain" description="CBS" evidence="6">
    <location>
        <begin position="135"/>
        <end position="198"/>
    </location>
</feature>
<dbReference type="OrthoDB" id="286637at2759"/>
<reference evidence="7 8" key="1">
    <citation type="journal article" date="2012" name="Science">
        <title>The Paleozoic origin of enzymatic lignin decomposition reconstructed from 31 fungal genomes.</title>
        <authorList>
            <person name="Floudas D."/>
            <person name="Binder M."/>
            <person name="Riley R."/>
            <person name="Barry K."/>
            <person name="Blanchette R.A."/>
            <person name="Henrissat B."/>
            <person name="Martinez A.T."/>
            <person name="Otillar R."/>
            <person name="Spatafora J.W."/>
            <person name="Yadav J.S."/>
            <person name="Aerts A."/>
            <person name="Benoit I."/>
            <person name="Boyd A."/>
            <person name="Carlson A."/>
            <person name="Copeland A."/>
            <person name="Coutinho P.M."/>
            <person name="de Vries R.P."/>
            <person name="Ferreira P."/>
            <person name="Findley K."/>
            <person name="Foster B."/>
            <person name="Gaskell J."/>
            <person name="Glotzer D."/>
            <person name="Gorecki P."/>
            <person name="Heitman J."/>
            <person name="Hesse C."/>
            <person name="Hori C."/>
            <person name="Igarashi K."/>
            <person name="Jurgens J.A."/>
            <person name="Kallen N."/>
            <person name="Kersten P."/>
            <person name="Kohler A."/>
            <person name="Kuees U."/>
            <person name="Kumar T.K.A."/>
            <person name="Kuo A."/>
            <person name="LaButti K."/>
            <person name="Larrondo L.F."/>
            <person name="Lindquist E."/>
            <person name="Ling A."/>
            <person name="Lombard V."/>
            <person name="Lucas S."/>
            <person name="Lundell T."/>
            <person name="Martin R."/>
            <person name="McLaughlin D.J."/>
            <person name="Morgenstern I."/>
            <person name="Morin E."/>
            <person name="Murat C."/>
            <person name="Nagy L.G."/>
            <person name="Nolan M."/>
            <person name="Ohm R.A."/>
            <person name="Patyshakuliyeva A."/>
            <person name="Rokas A."/>
            <person name="Ruiz-Duenas F.J."/>
            <person name="Sabat G."/>
            <person name="Salamov A."/>
            <person name="Samejima M."/>
            <person name="Schmutz J."/>
            <person name="Slot J.C."/>
            <person name="St John F."/>
            <person name="Stenlid J."/>
            <person name="Sun H."/>
            <person name="Sun S."/>
            <person name="Syed K."/>
            <person name="Tsang A."/>
            <person name="Wiebenga A."/>
            <person name="Young D."/>
            <person name="Pisabarro A."/>
            <person name="Eastwood D.C."/>
            <person name="Martin F."/>
            <person name="Cullen D."/>
            <person name="Grigoriev I.V."/>
            <person name="Hibbett D.S."/>
        </authorList>
    </citation>
    <scope>NUCLEOTIDE SEQUENCE</scope>
    <source>
        <strain evidence="8">FP-58527</strain>
    </source>
</reference>
<dbReference type="GO" id="GO:0019901">
    <property type="term" value="F:protein kinase binding"/>
    <property type="evidence" value="ECO:0007669"/>
    <property type="project" value="TreeGrafter"/>
</dbReference>
<dbReference type="HOGENOM" id="CLU_021740_2_0_1"/>
<evidence type="ECO:0000256" key="2">
    <source>
        <dbReference type="ARBA" id="ARBA00022737"/>
    </source>
</evidence>
<dbReference type="CDD" id="cd04641">
    <property type="entry name" value="CBS_euAMPK_gamma-like_repeat2"/>
    <property type="match status" value="1"/>
</dbReference>
<dbReference type="Gene3D" id="3.10.580.10">
    <property type="entry name" value="CBS-domain"/>
    <property type="match status" value="2"/>
</dbReference>